<organism evidence="1 2">
    <name type="scientific">Pelomonas candidula</name>
    <dbReference type="NCBI Taxonomy" id="3299025"/>
    <lineage>
        <taxon>Bacteria</taxon>
        <taxon>Pseudomonadati</taxon>
        <taxon>Pseudomonadota</taxon>
        <taxon>Betaproteobacteria</taxon>
        <taxon>Burkholderiales</taxon>
        <taxon>Sphaerotilaceae</taxon>
        <taxon>Roseateles</taxon>
    </lineage>
</organism>
<protein>
    <submittedName>
        <fullName evidence="1">Uncharacterized protein</fullName>
    </submittedName>
</protein>
<dbReference type="Proteomes" id="UP001606134">
    <property type="component" value="Unassembled WGS sequence"/>
</dbReference>
<keyword evidence="2" id="KW-1185">Reference proteome</keyword>
<sequence>MAFTPDQPSPKSPGDAIRSKDWNDLITETQRLDTAKVNRAGDAITGNLSIAGALAIGKAAAAGAAKLDIAGDVSLNDNSVWLRGIGDPNHGLAWRGTGKLFAGVNVDGPVLWGNNGGALGSHINGSGGTDNIALGWDNAGRVRVNVPSTDMRFDIGGRLRLRQMTESSAGLWLQQTAPGNDRAFIGMMDDNNVGFWGNTGIGWGLTMNTTTGDVAHIRNITSPRFRSTTLMFTRAGPLPLSTSFTSNGGTLLILSSGSAFRSSAGRIGFFVQIDGINRFVALGFTNESGSHKTVPPIFTTLTGLAAGTHSFALAPVDGNTQSDFNDFFNVVVLELPF</sequence>
<reference evidence="1 2" key="1">
    <citation type="submission" date="2024-08" db="EMBL/GenBank/DDBJ databases">
        <authorList>
            <person name="Lu H."/>
        </authorList>
    </citation>
    <scope>NUCLEOTIDE SEQUENCE [LARGE SCALE GENOMIC DNA]</scope>
    <source>
        <strain evidence="1 2">BYS78W</strain>
    </source>
</reference>
<name>A0ABW7HH64_9BURK</name>
<accession>A0ABW7HH64</accession>
<dbReference type="EMBL" id="JBIGIC010000011">
    <property type="protein sequence ID" value="MFG6489099.1"/>
    <property type="molecule type" value="Genomic_DNA"/>
</dbReference>
<proteinExistence type="predicted"/>
<dbReference type="RefSeq" id="WP_394415275.1">
    <property type="nucleotide sequence ID" value="NZ_JBIGIC010000011.1"/>
</dbReference>
<gene>
    <name evidence="1" type="ORF">ACG04R_20605</name>
</gene>
<comment type="caution">
    <text evidence="1">The sequence shown here is derived from an EMBL/GenBank/DDBJ whole genome shotgun (WGS) entry which is preliminary data.</text>
</comment>
<evidence type="ECO:0000313" key="1">
    <source>
        <dbReference type="EMBL" id="MFG6489099.1"/>
    </source>
</evidence>
<evidence type="ECO:0000313" key="2">
    <source>
        <dbReference type="Proteomes" id="UP001606134"/>
    </source>
</evidence>